<feature type="compositionally biased region" description="Pro residues" evidence="1">
    <location>
        <begin position="191"/>
        <end position="205"/>
    </location>
</feature>
<dbReference type="Proteomes" id="UP001499854">
    <property type="component" value="Unassembled WGS sequence"/>
</dbReference>
<comment type="caution">
    <text evidence="3">The sequence shown here is derived from an EMBL/GenBank/DDBJ whole genome shotgun (WGS) entry which is preliminary data.</text>
</comment>
<dbReference type="InterPro" id="IPR035897">
    <property type="entry name" value="Toll_tir_struct_dom_sf"/>
</dbReference>
<sequence length="859" mass="91254">MGTPMPEPTEPAAPIFVNFRNGDDPYAAWTVQRMLGDRFGPRAVFRSSESIPPGADWEATIWHHHRGCAVFLAVIGPRWLTIADDRGRRLHQPGDWVREEIAEALRAKKLVIPLLVSGAARPTAKDLPEDLVEMVRLQTVAMDHRGRTTDLAIDALVRRIEPVVRPMVGAVPEPGVGAGAAPSARSAAPRGLPPGPPPRNIPPVGPHHLARPEAVSAVDDAVRAVRASGRSGPVVVWGEIGTGKTRLAAEYAGSREAEHAVAWWIAADRPDLVPSQLATLAQALGLDLGEMPDTGAVVPALVRALRARGRWLLVFDGVPGPDDLVPYLALADGGDVVVTSRTGAWGELAAGTCRVGRFSRETSVRLLGARLGPAADTVLDDLAAALDDLPAAVGQAAAFLAAAPLGPARYAELLAGRTAEILARNVTHSYPASLAAAWSLALDRLAADTPAAEELVRHLAVLAAAPVPFEFFEAGAGAAAGPPALVAAGADPLRLLDLGTAVARTGLFPVDAGAFHPFPLFQAFIRSQTDGGLLAAAAADARRWLAAVPREDPREPAAWRTYRLLLPHVLALASSGFEDVAGDPGWRALSLDVMEYLVVHADAGTARDLAQSAVEHWAAGPEAAAATERLAQAWYRLGDHRRAAGLDVSVLEERRRSDGADAPRTLRAEHNLAIDRWAAAQADGDRAAATALLEDVVRRRTRILGDHHPDTLRSVHNLALARRAAGAFAEALELDETCRTHFAEALGPDHPDTLRSALAAALDLRALARHPEALKLEEETHDRLNRTLGPDHPDTLRSAYGLAVSLHHTGDTDRAREFAEAAHAGRRKILGDEHPDTLRTVLLLSQLRVECGDAGGVLP</sequence>
<dbReference type="Pfam" id="PF13676">
    <property type="entry name" value="TIR_2"/>
    <property type="match status" value="1"/>
</dbReference>
<dbReference type="RefSeq" id="WP_344661707.1">
    <property type="nucleotide sequence ID" value="NZ_BAAAQM010000058.1"/>
</dbReference>
<evidence type="ECO:0000259" key="2">
    <source>
        <dbReference type="Pfam" id="PF13676"/>
    </source>
</evidence>
<dbReference type="Pfam" id="PF13424">
    <property type="entry name" value="TPR_12"/>
    <property type="match status" value="2"/>
</dbReference>
<evidence type="ECO:0000313" key="3">
    <source>
        <dbReference type="EMBL" id="GAA1996871.1"/>
    </source>
</evidence>
<accession>A0ABP5EEP2</accession>
<dbReference type="InterPro" id="IPR027417">
    <property type="entry name" value="P-loop_NTPase"/>
</dbReference>
<protein>
    <submittedName>
        <fullName evidence="3">FxSxx-COOH system tetratricopeptide repeat protein</fullName>
    </submittedName>
</protein>
<dbReference type="Gene3D" id="1.25.40.10">
    <property type="entry name" value="Tetratricopeptide repeat domain"/>
    <property type="match status" value="2"/>
</dbReference>
<dbReference type="SUPFAM" id="SSF52540">
    <property type="entry name" value="P-loop containing nucleoside triphosphate hydrolases"/>
    <property type="match status" value="1"/>
</dbReference>
<reference evidence="4" key="1">
    <citation type="journal article" date="2019" name="Int. J. Syst. Evol. Microbiol.">
        <title>The Global Catalogue of Microorganisms (GCM) 10K type strain sequencing project: providing services to taxonomists for standard genome sequencing and annotation.</title>
        <authorList>
            <consortium name="The Broad Institute Genomics Platform"/>
            <consortium name="The Broad Institute Genome Sequencing Center for Infectious Disease"/>
            <person name="Wu L."/>
            <person name="Ma J."/>
        </authorList>
    </citation>
    <scope>NUCLEOTIDE SEQUENCE [LARGE SCALE GENOMIC DNA]</scope>
    <source>
        <strain evidence="4">JCM 16013</strain>
    </source>
</reference>
<dbReference type="InterPro" id="IPR053137">
    <property type="entry name" value="NLR-like"/>
</dbReference>
<name>A0ABP5EEP2_9ACTN</name>
<feature type="domain" description="TIR" evidence="2">
    <location>
        <begin position="15"/>
        <end position="123"/>
    </location>
</feature>
<dbReference type="InterPro" id="IPR011990">
    <property type="entry name" value="TPR-like_helical_dom_sf"/>
</dbReference>
<dbReference type="EMBL" id="BAAAQM010000058">
    <property type="protein sequence ID" value="GAA1996871.1"/>
    <property type="molecule type" value="Genomic_DNA"/>
</dbReference>
<dbReference type="NCBIfam" id="NF040586">
    <property type="entry name" value="FxSxx_TPR"/>
    <property type="match status" value="1"/>
</dbReference>
<evidence type="ECO:0000313" key="4">
    <source>
        <dbReference type="Proteomes" id="UP001499854"/>
    </source>
</evidence>
<evidence type="ECO:0000256" key="1">
    <source>
        <dbReference type="SAM" id="MobiDB-lite"/>
    </source>
</evidence>
<dbReference type="PANTHER" id="PTHR46082">
    <property type="entry name" value="ATP/GTP-BINDING PROTEIN-RELATED"/>
    <property type="match status" value="1"/>
</dbReference>
<dbReference type="Gene3D" id="3.40.50.300">
    <property type="entry name" value="P-loop containing nucleotide triphosphate hydrolases"/>
    <property type="match status" value="1"/>
</dbReference>
<gene>
    <name evidence="3" type="primary">fxsT</name>
    <name evidence="3" type="ORF">GCM10009838_72580</name>
</gene>
<proteinExistence type="predicted"/>
<organism evidence="3 4">
    <name type="scientific">Catenulispora subtropica</name>
    <dbReference type="NCBI Taxonomy" id="450798"/>
    <lineage>
        <taxon>Bacteria</taxon>
        <taxon>Bacillati</taxon>
        <taxon>Actinomycetota</taxon>
        <taxon>Actinomycetes</taxon>
        <taxon>Catenulisporales</taxon>
        <taxon>Catenulisporaceae</taxon>
        <taxon>Catenulispora</taxon>
    </lineage>
</organism>
<dbReference type="InterPro" id="IPR000157">
    <property type="entry name" value="TIR_dom"/>
</dbReference>
<dbReference type="Gene3D" id="3.40.50.10140">
    <property type="entry name" value="Toll/interleukin-1 receptor homology (TIR) domain"/>
    <property type="match status" value="1"/>
</dbReference>
<dbReference type="PANTHER" id="PTHR46082:SF6">
    <property type="entry name" value="AAA+ ATPASE DOMAIN-CONTAINING PROTEIN-RELATED"/>
    <property type="match status" value="1"/>
</dbReference>
<feature type="region of interest" description="Disordered" evidence="1">
    <location>
        <begin position="173"/>
        <end position="209"/>
    </location>
</feature>
<keyword evidence="4" id="KW-1185">Reference proteome</keyword>
<dbReference type="SUPFAM" id="SSF48452">
    <property type="entry name" value="TPR-like"/>
    <property type="match status" value="2"/>
</dbReference>
<feature type="compositionally biased region" description="Low complexity" evidence="1">
    <location>
        <begin position="173"/>
        <end position="190"/>
    </location>
</feature>